<evidence type="ECO:0000259" key="1">
    <source>
        <dbReference type="Pfam" id="PF00534"/>
    </source>
</evidence>
<feature type="domain" description="Glycosyltransferase subfamily 4-like N-terminal" evidence="2">
    <location>
        <begin position="22"/>
        <end position="142"/>
    </location>
</feature>
<name>A0AAW5E4I5_9BACI</name>
<dbReference type="SUPFAM" id="SSF53756">
    <property type="entry name" value="UDP-Glycosyltransferase/glycogen phosphorylase"/>
    <property type="match status" value="1"/>
</dbReference>
<comment type="caution">
    <text evidence="3">The sequence shown here is derived from an EMBL/GenBank/DDBJ whole genome shotgun (WGS) entry which is preliminary data.</text>
</comment>
<dbReference type="EMBL" id="JAKTTI010000006">
    <property type="protein sequence ID" value="MCH1624891.1"/>
    <property type="molecule type" value="Genomic_DNA"/>
</dbReference>
<reference evidence="3" key="1">
    <citation type="submission" date="2022-02" db="EMBL/GenBank/DDBJ databases">
        <title>Fredinandcohnia quinoae sp. nov. isolated from Chenopodium quinoa seeds.</title>
        <authorList>
            <person name="Saati-Santamaria Z."/>
            <person name="Flores-Felix J.D."/>
            <person name="Igual J.M."/>
            <person name="Velazquez E."/>
            <person name="Garcia-Fraile P."/>
            <person name="Martinez-Molina E."/>
        </authorList>
    </citation>
    <scope>NUCLEOTIDE SEQUENCE</scope>
    <source>
        <strain evidence="3">SECRCQ15</strain>
    </source>
</reference>
<dbReference type="Proteomes" id="UP001431131">
    <property type="component" value="Unassembled WGS sequence"/>
</dbReference>
<accession>A0AAW5E4I5</accession>
<dbReference type="Gene3D" id="3.40.50.2000">
    <property type="entry name" value="Glycogen Phosphorylase B"/>
    <property type="match status" value="2"/>
</dbReference>
<dbReference type="Pfam" id="PF00534">
    <property type="entry name" value="Glycos_transf_1"/>
    <property type="match status" value="1"/>
</dbReference>
<dbReference type="PANTHER" id="PTHR12526">
    <property type="entry name" value="GLYCOSYLTRANSFERASE"/>
    <property type="match status" value="1"/>
</dbReference>
<dbReference type="InterPro" id="IPR028098">
    <property type="entry name" value="Glyco_trans_4-like_N"/>
</dbReference>
<evidence type="ECO:0000313" key="4">
    <source>
        <dbReference type="Proteomes" id="UP001431131"/>
    </source>
</evidence>
<dbReference type="Pfam" id="PF13477">
    <property type="entry name" value="Glyco_trans_4_2"/>
    <property type="match status" value="1"/>
</dbReference>
<dbReference type="GO" id="GO:0016757">
    <property type="term" value="F:glycosyltransferase activity"/>
    <property type="evidence" value="ECO:0007669"/>
    <property type="project" value="InterPro"/>
</dbReference>
<dbReference type="RefSeq" id="WP_240253679.1">
    <property type="nucleotide sequence ID" value="NZ_JAKTTI010000006.1"/>
</dbReference>
<gene>
    <name evidence="3" type="ORF">MJG50_06095</name>
</gene>
<keyword evidence="4" id="KW-1185">Reference proteome</keyword>
<dbReference type="PANTHER" id="PTHR12526:SF630">
    <property type="entry name" value="GLYCOSYLTRANSFERASE"/>
    <property type="match status" value="1"/>
</dbReference>
<dbReference type="CDD" id="cd03808">
    <property type="entry name" value="GT4_CapM-like"/>
    <property type="match status" value="1"/>
</dbReference>
<dbReference type="AlphaFoldDB" id="A0AAW5E4I5"/>
<protein>
    <submittedName>
        <fullName evidence="3">Glycosyltransferase family 4 protein</fullName>
    </submittedName>
</protein>
<dbReference type="InterPro" id="IPR001296">
    <property type="entry name" value="Glyco_trans_1"/>
</dbReference>
<evidence type="ECO:0000313" key="3">
    <source>
        <dbReference type="EMBL" id="MCH1624891.1"/>
    </source>
</evidence>
<evidence type="ECO:0000259" key="2">
    <source>
        <dbReference type="Pfam" id="PF13477"/>
    </source>
</evidence>
<proteinExistence type="predicted"/>
<sequence length="387" mass="44367">MKRKKICIVTTISLTMHQFIIWSLEDFHKNGFDVTLLCDMDDEFIKSVPEYVNCIPVRMSRGVNIWSSILAIFSIYKAIKKEKFDIIQYSTPNASLYTSLASWFARVPIRLYCQWGIIYVGMTGMKRRIFKIIEKLVCSLSTDIQPDSHGNLIFCRNEGIYNIEKSRVVWNGSASGVNLKKFDINKKQEYNIDIRKKYNISETTVIIGFFGRVGAEKGFNELILAFQNINQKYPNTKLLFVGPNEKPKTVDPRLLSWFEESEDVLKVGWTDEGEKYLAAMDVFVFPSYREGFGNVVIEAGAMGVPVIASDIPGPQNGIVDGVTGYLVPVKSVDHLVKKIELLYKNRILREKIGFNARKLVEENFDHTKLLEKMIENRKWLINRQGSA</sequence>
<feature type="domain" description="Glycosyl transferase family 1" evidence="1">
    <location>
        <begin position="193"/>
        <end position="358"/>
    </location>
</feature>
<organism evidence="3 4">
    <name type="scientific">Fredinandcohnia quinoae</name>
    <dbReference type="NCBI Taxonomy" id="2918902"/>
    <lineage>
        <taxon>Bacteria</taxon>
        <taxon>Bacillati</taxon>
        <taxon>Bacillota</taxon>
        <taxon>Bacilli</taxon>
        <taxon>Bacillales</taxon>
        <taxon>Bacillaceae</taxon>
        <taxon>Fredinandcohnia</taxon>
    </lineage>
</organism>